<dbReference type="PROSITE" id="PS51257">
    <property type="entry name" value="PROKAR_LIPOPROTEIN"/>
    <property type="match status" value="1"/>
</dbReference>
<dbReference type="SUPFAM" id="SSF53850">
    <property type="entry name" value="Periplasmic binding protein-like II"/>
    <property type="match status" value="1"/>
</dbReference>
<dbReference type="CDD" id="cd13578">
    <property type="entry name" value="PBP2_Bug27"/>
    <property type="match status" value="1"/>
</dbReference>
<evidence type="ECO:0000313" key="3">
    <source>
        <dbReference type="EMBL" id="SMC71540.1"/>
    </source>
</evidence>
<dbReference type="Pfam" id="PF03401">
    <property type="entry name" value="TctC"/>
    <property type="match status" value="1"/>
</dbReference>
<evidence type="ECO:0000313" key="4">
    <source>
        <dbReference type="Proteomes" id="UP000192708"/>
    </source>
</evidence>
<dbReference type="Proteomes" id="UP000192708">
    <property type="component" value="Unassembled WGS sequence"/>
</dbReference>
<dbReference type="EMBL" id="FWXJ01000013">
    <property type="protein sequence ID" value="SMC71540.1"/>
    <property type="molecule type" value="Genomic_DNA"/>
</dbReference>
<keyword evidence="3" id="KW-0675">Receptor</keyword>
<dbReference type="RefSeq" id="WP_084284943.1">
    <property type="nucleotide sequence ID" value="NZ_FWXJ01000013.1"/>
</dbReference>
<evidence type="ECO:0000256" key="1">
    <source>
        <dbReference type="ARBA" id="ARBA00006987"/>
    </source>
</evidence>
<dbReference type="InterPro" id="IPR042100">
    <property type="entry name" value="Bug_dom1"/>
</dbReference>
<organism evidence="3 4">
    <name type="scientific">Polynucleobacter kasalickyi</name>
    <dbReference type="NCBI Taxonomy" id="1938817"/>
    <lineage>
        <taxon>Bacteria</taxon>
        <taxon>Pseudomonadati</taxon>
        <taxon>Pseudomonadota</taxon>
        <taxon>Betaproteobacteria</taxon>
        <taxon>Burkholderiales</taxon>
        <taxon>Burkholderiaceae</taxon>
        <taxon>Polynucleobacter</taxon>
    </lineage>
</organism>
<feature type="chain" id="PRO_5012596753" evidence="2">
    <location>
        <begin position="26"/>
        <end position="324"/>
    </location>
</feature>
<dbReference type="InterPro" id="IPR005064">
    <property type="entry name" value="BUG"/>
</dbReference>
<dbReference type="Gene3D" id="3.40.190.150">
    <property type="entry name" value="Bordetella uptake gene, domain 1"/>
    <property type="match status" value="1"/>
</dbReference>
<dbReference type="PIRSF" id="PIRSF017082">
    <property type="entry name" value="YflP"/>
    <property type="match status" value="1"/>
</dbReference>
<proteinExistence type="inferred from homology"/>
<reference evidence="3 4" key="1">
    <citation type="submission" date="2017-04" db="EMBL/GenBank/DDBJ databases">
        <authorList>
            <person name="Afonso C.L."/>
            <person name="Miller P.J."/>
            <person name="Scott M.A."/>
            <person name="Spackman E."/>
            <person name="Goraichik I."/>
            <person name="Dimitrov K.M."/>
            <person name="Suarez D.L."/>
            <person name="Swayne D.E."/>
        </authorList>
    </citation>
    <scope>NUCLEOTIDE SEQUENCE [LARGE SCALE GENOMIC DNA]</scope>
    <source>
        <strain evidence="3 4">VK13</strain>
    </source>
</reference>
<dbReference type="OrthoDB" id="8678477at2"/>
<dbReference type="STRING" id="1938817.SAMN06296008_1135"/>
<comment type="similarity">
    <text evidence="1">Belongs to the UPF0065 (bug) family.</text>
</comment>
<dbReference type="PANTHER" id="PTHR42928:SF5">
    <property type="entry name" value="BLR1237 PROTEIN"/>
    <property type="match status" value="1"/>
</dbReference>
<protein>
    <submittedName>
        <fullName evidence="3">Tripartite-type tricarboxylate transporter, receptor component TctC</fullName>
    </submittedName>
</protein>
<name>A0A1W2BFM1_9BURK</name>
<dbReference type="Gene3D" id="3.40.190.10">
    <property type="entry name" value="Periplasmic binding protein-like II"/>
    <property type="match status" value="1"/>
</dbReference>
<keyword evidence="4" id="KW-1185">Reference proteome</keyword>
<dbReference type="AlphaFoldDB" id="A0A1W2BFM1"/>
<feature type="signal peptide" evidence="2">
    <location>
        <begin position="1"/>
        <end position="25"/>
    </location>
</feature>
<sequence>MKTTNKIWFAIAIFLLGASSSCVFAQYPDRPIKLVVAYPPGGGTDIIARLIAPELGKQLGQSITIENRGGASGNIGTDSVVHSPPNGYTLLMGNIGPNAINVSIFKKLPYNPEKDLMPIALVAITPNVLITSPEYPIKNIADLIKLAKSQPGKINFPSAGNGTSSHLSGVLMNSMANLDMVHIPYKGGGLAITDLLGGQVQVYFATIPAAMPFIKSGKVKAIAVTSEQRSSALSDLPTIAESGLPGYSASTWYGLYAPKGTPHEIIETVHKALVEVLKNPNIKEQMLQRGFEVATTTPAQFATFIHSEIAKWAKVVKIAGIEPE</sequence>
<evidence type="ECO:0000256" key="2">
    <source>
        <dbReference type="SAM" id="SignalP"/>
    </source>
</evidence>
<accession>A0A1W2BFM1</accession>
<keyword evidence="2" id="KW-0732">Signal</keyword>
<gene>
    <name evidence="3" type="ORF">SAMN06296008_1135</name>
</gene>
<dbReference type="PANTHER" id="PTHR42928">
    <property type="entry name" value="TRICARBOXYLATE-BINDING PROTEIN"/>
    <property type="match status" value="1"/>
</dbReference>